<dbReference type="EMBL" id="JAPDOB010000001">
    <property type="protein sequence ID" value="MCW3797220.1"/>
    <property type="molecule type" value="Genomic_DNA"/>
</dbReference>
<dbReference type="PROSITE" id="PS51257">
    <property type="entry name" value="PROKAR_LIPOPROTEIN"/>
    <property type="match status" value="1"/>
</dbReference>
<name>A0ABT3JDQ3_9SPHN</name>
<evidence type="ECO:0000313" key="3">
    <source>
        <dbReference type="Proteomes" id="UP001526246"/>
    </source>
</evidence>
<sequence>MPRLVSQSIVLSATALLLSACATSTPYQPLGSSHARGGYSDQRIDQDHYRVSFSGNDFTSRKEVENYLLLRAAQVTLQNGYDGFTLVSKQTDPTVRTEITEPFSPGPYGYWGPSWRYRLGGLGWRSWSPWGGGAFWADNLDVNTVTSYEASAEIAFYRGAKPNSPVAFDARQVIASIEPETTKSRL</sequence>
<evidence type="ECO:0000313" key="2">
    <source>
        <dbReference type="EMBL" id="MCW3797220.1"/>
    </source>
</evidence>
<dbReference type="RefSeq" id="WP_264881373.1">
    <property type="nucleotide sequence ID" value="NZ_JAPDOB010000001.1"/>
</dbReference>
<evidence type="ECO:0000256" key="1">
    <source>
        <dbReference type="SAM" id="SignalP"/>
    </source>
</evidence>
<dbReference type="NCBIfam" id="NF047637">
    <property type="entry name" value="lipo_CC0125"/>
    <property type="match status" value="1"/>
</dbReference>
<feature type="chain" id="PRO_5046429051" description="DUF4136 domain-containing protein" evidence="1">
    <location>
        <begin position="23"/>
        <end position="186"/>
    </location>
</feature>
<accession>A0ABT3JDQ3</accession>
<comment type="caution">
    <text evidence="2">The sequence shown here is derived from an EMBL/GenBank/DDBJ whole genome shotgun (WGS) entry which is preliminary data.</text>
</comment>
<keyword evidence="3" id="KW-1185">Reference proteome</keyword>
<gene>
    <name evidence="2" type="ORF">OMW55_05280</name>
</gene>
<organism evidence="2 3">
    <name type="scientific">Sphingomonas arvum</name>
    <dbReference type="NCBI Taxonomy" id="2992113"/>
    <lineage>
        <taxon>Bacteria</taxon>
        <taxon>Pseudomonadati</taxon>
        <taxon>Pseudomonadota</taxon>
        <taxon>Alphaproteobacteria</taxon>
        <taxon>Sphingomonadales</taxon>
        <taxon>Sphingomonadaceae</taxon>
        <taxon>Sphingomonas</taxon>
    </lineage>
</organism>
<protein>
    <recommendedName>
        <fullName evidence="4">DUF4136 domain-containing protein</fullName>
    </recommendedName>
</protein>
<dbReference type="Proteomes" id="UP001526246">
    <property type="component" value="Unassembled WGS sequence"/>
</dbReference>
<proteinExistence type="predicted"/>
<evidence type="ECO:0008006" key="4">
    <source>
        <dbReference type="Google" id="ProtNLM"/>
    </source>
</evidence>
<reference evidence="2 3" key="1">
    <citation type="submission" date="2022-10" db="EMBL/GenBank/DDBJ databases">
        <title>Sphingomonas sp.</title>
        <authorList>
            <person name="Jin C."/>
        </authorList>
    </citation>
    <scope>NUCLEOTIDE SEQUENCE [LARGE SCALE GENOMIC DNA]</scope>
    <source>
        <strain evidence="2 3">BN140010</strain>
    </source>
</reference>
<keyword evidence="1" id="KW-0732">Signal</keyword>
<feature type="signal peptide" evidence="1">
    <location>
        <begin position="1"/>
        <end position="22"/>
    </location>
</feature>